<reference evidence="3 4" key="1">
    <citation type="submission" date="2019-11" db="EMBL/GenBank/DDBJ databases">
        <title>Whole-genome sequence of Rhodoplanes serenus DSM 18633, type strain.</title>
        <authorList>
            <person name="Kyndt J.A."/>
            <person name="Meyer T.E."/>
        </authorList>
    </citation>
    <scope>NUCLEOTIDE SEQUENCE [LARGE SCALE GENOMIC DNA]</scope>
    <source>
        <strain evidence="3 4">DSM 18633</strain>
    </source>
</reference>
<dbReference type="GO" id="GO:0016491">
    <property type="term" value="F:oxidoreductase activity"/>
    <property type="evidence" value="ECO:0007669"/>
    <property type="project" value="InterPro"/>
</dbReference>
<dbReference type="InterPro" id="IPR013740">
    <property type="entry name" value="Redoxin"/>
</dbReference>
<feature type="chain" id="PRO_5040818181" evidence="1">
    <location>
        <begin position="33"/>
        <end position="205"/>
    </location>
</feature>
<evidence type="ECO:0000259" key="2">
    <source>
        <dbReference type="Pfam" id="PF08534"/>
    </source>
</evidence>
<dbReference type="SUPFAM" id="SSF52833">
    <property type="entry name" value="Thioredoxin-like"/>
    <property type="match status" value="1"/>
</dbReference>
<dbReference type="AlphaFoldDB" id="A0A9X5ATL7"/>
<protein>
    <submittedName>
        <fullName evidence="3">Redoxin family protein</fullName>
    </submittedName>
</protein>
<dbReference type="Gene3D" id="3.40.30.10">
    <property type="entry name" value="Glutaredoxin"/>
    <property type="match status" value="1"/>
</dbReference>
<dbReference type="Pfam" id="PF08534">
    <property type="entry name" value="Redoxin"/>
    <property type="match status" value="1"/>
</dbReference>
<proteinExistence type="predicted"/>
<comment type="caution">
    <text evidence="3">The sequence shown here is derived from an EMBL/GenBank/DDBJ whole genome shotgun (WGS) entry which is preliminary data.</text>
</comment>
<dbReference type="EMBL" id="WNKV01000010">
    <property type="protein sequence ID" value="MTW17390.1"/>
    <property type="molecule type" value="Genomic_DNA"/>
</dbReference>
<feature type="domain" description="Redoxin" evidence="2">
    <location>
        <begin position="55"/>
        <end position="199"/>
    </location>
</feature>
<sequence length="205" mass="21885">MPHCRPQARHLHGIGLTAAVLMAVTLATLASADSSDGLFPTADQVGGQVFPTGIKQGDAFPTDFKIYDDTGQATDLAQVIKDKRTLVTFFISAAPVSISELKKIQDTAKAARDTQVIFVNADTVGVALIGGQSKAISETARTVRVIRQEEKLEHAMFVAPNDALSPTGLSNRLGLRGLPTSYLVDKNGKVERVFVGPQAWKQGDL</sequence>
<evidence type="ECO:0000256" key="1">
    <source>
        <dbReference type="SAM" id="SignalP"/>
    </source>
</evidence>
<evidence type="ECO:0000313" key="4">
    <source>
        <dbReference type="Proteomes" id="UP000438991"/>
    </source>
</evidence>
<evidence type="ECO:0000313" key="3">
    <source>
        <dbReference type="EMBL" id="MTW17390.1"/>
    </source>
</evidence>
<name>A0A9X5ATL7_9BRAD</name>
<accession>A0A9X5ATL7</accession>
<organism evidence="3 4">
    <name type="scientific">Rhodoplanes serenus</name>
    <dbReference type="NCBI Taxonomy" id="200615"/>
    <lineage>
        <taxon>Bacteria</taxon>
        <taxon>Pseudomonadati</taxon>
        <taxon>Pseudomonadota</taxon>
        <taxon>Alphaproteobacteria</taxon>
        <taxon>Hyphomicrobiales</taxon>
        <taxon>Nitrobacteraceae</taxon>
        <taxon>Rhodoplanes</taxon>
    </lineage>
</organism>
<keyword evidence="1" id="KW-0732">Signal</keyword>
<dbReference type="Proteomes" id="UP000438991">
    <property type="component" value="Unassembled WGS sequence"/>
</dbReference>
<gene>
    <name evidence="3" type="ORF">GJ689_14375</name>
</gene>
<dbReference type="InterPro" id="IPR036249">
    <property type="entry name" value="Thioredoxin-like_sf"/>
</dbReference>
<feature type="signal peptide" evidence="1">
    <location>
        <begin position="1"/>
        <end position="32"/>
    </location>
</feature>